<dbReference type="EnsemblMetazoa" id="GBRI025885-RA">
    <property type="protein sequence ID" value="GBRI025885-PA"/>
    <property type="gene ID" value="GBRI025885"/>
</dbReference>
<dbReference type="Pfam" id="PF22074">
    <property type="entry name" value="Cep192_D5"/>
    <property type="match status" value="1"/>
</dbReference>
<feature type="domain" description="Cep192-like" evidence="3">
    <location>
        <begin position="813"/>
        <end position="953"/>
    </location>
</feature>
<protein>
    <submittedName>
        <fullName evidence="5">Uncharacterized protein</fullName>
    </submittedName>
</protein>
<evidence type="ECO:0000256" key="1">
    <source>
        <dbReference type="SAM" id="MobiDB-lite"/>
    </source>
</evidence>
<evidence type="ECO:0000313" key="6">
    <source>
        <dbReference type="Proteomes" id="UP000091820"/>
    </source>
</evidence>
<feature type="compositionally biased region" description="Polar residues" evidence="1">
    <location>
        <begin position="119"/>
        <end position="137"/>
    </location>
</feature>
<dbReference type="Proteomes" id="UP000091820">
    <property type="component" value="Unassembled WGS sequence"/>
</dbReference>
<feature type="domain" description="Cep192-like" evidence="4">
    <location>
        <begin position="1034"/>
        <end position="1130"/>
    </location>
</feature>
<dbReference type="Pfam" id="PF22076">
    <property type="entry name" value="Cep192_D6"/>
    <property type="match status" value="1"/>
</dbReference>
<sequence>MENNIKSRKSLFGDSSHKQIADVANSDISIRLSTERRKAMDALRKSEDADLFKKPHPRKMIPYPSDVSHYTLFRDPGIINISDLVTDQTINLENNTTNSFSSSLLKDNTISFEPAEMTGRSTQLKKNSKENQQSEAKSMTVEEIIATSFISDKRTLCENLRNPNNTTHSVPSECSSFTSYNKMHSLPRTADMSLSRSSKSFNDFSGTITFNEEEEYSPGELMLSKFLSDEISFAEKFAAIPTKTLSAQAKERIGQSKFETTARLDTTEALHEMMNFSLGNYFNKFSEEISNIIPTKIVNKRCYNENENVTRLEPEACKAQTNLRISNMNSASHYTPVLNAEALNPPRPKPAHDEESKDSGNATEISYRESVCAFERALRESGINEWDELNNNEMMTTDQVKKPKFIAHPVHPKQTNSGGNFLNENTYQAIENFSSVKQIILENKENLDPLAINCTITDGDDKFGNTDGNMRKQTRNNDVEARLPLSPIEIGVVNSGDFIKQNSIHNESKRSILSYYEEENRTKSSDNFRSSKRSNNKSPSKSCRSACSENSVADDFVIAASPNLRFSKKIVKPIENENILPSHCLLEESSPQNPVSPLLSPHSQLQLPSPSHINNNRNSLMSDVISSTDYDLVNDVAVNCKSPGDREASSSPCFTVISAQASSRSSSGSSTRDGKLVPIKTSAAELSWNSTKLRSDSQKTMHIKNTSNKRLLLRVEVVGPGFQILSDHGNSTIVLQSQEIRAITVNFYPTVRGVAVGNVSFYAPSYKSIVGDLPFLVVPLYAYGGHASVIVKNVLKGPVGCPFLPMGELSELGRPMERAITIYNKGPLEAFVSVKMDTIGLLIPSLSDTFEIRPEKLIIAAGNTMEVRIIFRPKRELIRKIMKKVNADSVIALANLRVIYGNEASRQRFLRLFERMNEDQRSRIPLHNIEMFTSFPGEKTIDELKLLKDHPNSFVDMFCSFRLTEIQATLNHDLMNDTMETTSSFPSEADDTIFFRSIYLADTPISAPKVEENNVYCNDVDRKQKQPEKLTGKESWWVTPEVIELNLDHIGCVSSIFIHNNFKSRQYFEVICSHRNFLQFEPAAGYIEPGFEQVEVKIIPANGSQFRNPSTNISVVICMGNQRTGVPVKFLK</sequence>
<feature type="region of interest" description="Disordered" evidence="1">
    <location>
        <begin position="340"/>
        <end position="362"/>
    </location>
</feature>
<evidence type="ECO:0000259" key="4">
    <source>
        <dbReference type="Pfam" id="PF22076"/>
    </source>
</evidence>
<accession>A0A1A9WN98</accession>
<reference evidence="5" key="2">
    <citation type="submission" date="2020-05" db="UniProtKB">
        <authorList>
            <consortium name="EnsemblMetazoa"/>
        </authorList>
    </citation>
    <scope>IDENTIFICATION</scope>
    <source>
        <strain evidence="5">IAEA</strain>
    </source>
</reference>
<dbReference type="AlphaFoldDB" id="A0A1A9WN98"/>
<keyword evidence="6" id="KW-1185">Reference proteome</keyword>
<evidence type="ECO:0000313" key="5">
    <source>
        <dbReference type="EnsemblMetazoa" id="GBRI025885-PA"/>
    </source>
</evidence>
<proteinExistence type="predicted"/>
<reference evidence="6" key="1">
    <citation type="submission" date="2014-03" db="EMBL/GenBank/DDBJ databases">
        <authorList>
            <person name="Aksoy S."/>
            <person name="Warren W."/>
            <person name="Wilson R.K."/>
        </authorList>
    </citation>
    <scope>NUCLEOTIDE SEQUENCE [LARGE SCALE GENOMIC DNA]</scope>
    <source>
        <strain evidence="6">IAEA</strain>
    </source>
</reference>
<dbReference type="InterPro" id="IPR054090">
    <property type="entry name" value="Cep192_Spd-2-like_dom"/>
</dbReference>
<evidence type="ECO:0000259" key="3">
    <source>
        <dbReference type="Pfam" id="PF22074"/>
    </source>
</evidence>
<evidence type="ECO:0000259" key="2">
    <source>
        <dbReference type="Pfam" id="PF22073"/>
    </source>
</evidence>
<dbReference type="STRING" id="37001.A0A1A9WN98"/>
<feature type="domain" description="Cep192/Spd-2-like" evidence="2">
    <location>
        <begin position="677"/>
        <end position="785"/>
    </location>
</feature>
<feature type="compositionally biased region" description="Low complexity" evidence="1">
    <location>
        <begin position="536"/>
        <end position="545"/>
    </location>
</feature>
<dbReference type="VEuPathDB" id="VectorBase:GBRI025885"/>
<name>A0A1A9WN98_9MUSC</name>
<feature type="region of interest" description="Disordered" evidence="1">
    <location>
        <begin position="115"/>
        <end position="138"/>
    </location>
</feature>
<dbReference type="InterPro" id="IPR054091">
    <property type="entry name" value="Cep192-like_D5"/>
</dbReference>
<organism evidence="5 6">
    <name type="scientific">Glossina brevipalpis</name>
    <dbReference type="NCBI Taxonomy" id="37001"/>
    <lineage>
        <taxon>Eukaryota</taxon>
        <taxon>Metazoa</taxon>
        <taxon>Ecdysozoa</taxon>
        <taxon>Arthropoda</taxon>
        <taxon>Hexapoda</taxon>
        <taxon>Insecta</taxon>
        <taxon>Pterygota</taxon>
        <taxon>Neoptera</taxon>
        <taxon>Endopterygota</taxon>
        <taxon>Diptera</taxon>
        <taxon>Brachycera</taxon>
        <taxon>Muscomorpha</taxon>
        <taxon>Hippoboscoidea</taxon>
        <taxon>Glossinidae</taxon>
        <taxon>Glossina</taxon>
    </lineage>
</organism>
<feature type="region of interest" description="Disordered" evidence="1">
    <location>
        <begin position="520"/>
        <end position="545"/>
    </location>
</feature>
<dbReference type="InterPro" id="IPR054092">
    <property type="entry name" value="Cep192-like_D6"/>
</dbReference>
<dbReference type="Pfam" id="PF22073">
    <property type="entry name" value="Cep192_D4"/>
    <property type="match status" value="1"/>
</dbReference>